<dbReference type="FunFam" id="1.10.10.60:FF:000007">
    <property type="entry name" value="Two-component response regulator"/>
    <property type="match status" value="1"/>
</dbReference>
<evidence type="ECO:0000256" key="1">
    <source>
        <dbReference type="ARBA" id="ARBA00004123"/>
    </source>
</evidence>
<feature type="compositionally biased region" description="Low complexity" evidence="6">
    <location>
        <begin position="161"/>
        <end position="172"/>
    </location>
</feature>
<feature type="compositionally biased region" description="Basic and acidic residues" evidence="6">
    <location>
        <begin position="128"/>
        <end position="157"/>
    </location>
</feature>
<dbReference type="PANTHER" id="PTHR31312:SF1">
    <property type="entry name" value="TRANSCRIPTION ACTIVATOR GLK1"/>
    <property type="match status" value="1"/>
</dbReference>
<protein>
    <recommendedName>
        <fullName evidence="7">HTH myb-type domain-containing protein</fullName>
    </recommendedName>
</protein>
<comment type="caution">
    <text evidence="8">The sequence shown here is derived from an EMBL/GenBank/DDBJ whole genome shotgun (WGS) entry which is preliminary data.</text>
</comment>
<dbReference type="InterPro" id="IPR006447">
    <property type="entry name" value="Myb_dom_plants"/>
</dbReference>
<evidence type="ECO:0000256" key="3">
    <source>
        <dbReference type="ARBA" id="ARBA00023125"/>
    </source>
</evidence>
<keyword evidence="9" id="KW-1185">Reference proteome</keyword>
<feature type="region of interest" description="Disordered" evidence="6">
    <location>
        <begin position="253"/>
        <end position="276"/>
    </location>
</feature>
<dbReference type="AlphaFoldDB" id="A0AA42B2P1"/>
<keyword evidence="4" id="KW-0804">Transcription</keyword>
<reference evidence="8" key="1">
    <citation type="submission" date="2022-03" db="EMBL/GenBank/DDBJ databases">
        <title>A functionally conserved STORR gene fusion in Papaver species that diverged 16.8 million years ago.</title>
        <authorList>
            <person name="Catania T."/>
        </authorList>
    </citation>
    <scope>NUCLEOTIDE SEQUENCE</scope>
    <source>
        <strain evidence="8">S-191538</strain>
    </source>
</reference>
<keyword evidence="3" id="KW-0238">DNA-binding</keyword>
<evidence type="ECO:0000256" key="4">
    <source>
        <dbReference type="ARBA" id="ARBA00023163"/>
    </source>
</evidence>
<dbReference type="NCBIfam" id="TIGR01557">
    <property type="entry name" value="myb_SHAQKYF"/>
    <property type="match status" value="1"/>
</dbReference>
<name>A0AA42B2P1_PAPNU</name>
<feature type="region of interest" description="Disordered" evidence="6">
    <location>
        <begin position="108"/>
        <end position="179"/>
    </location>
</feature>
<dbReference type="InterPro" id="IPR044825">
    <property type="entry name" value="GLK1/2-like"/>
</dbReference>
<dbReference type="GO" id="GO:0003700">
    <property type="term" value="F:DNA-binding transcription factor activity"/>
    <property type="evidence" value="ECO:0007669"/>
    <property type="project" value="InterPro"/>
</dbReference>
<evidence type="ECO:0000313" key="9">
    <source>
        <dbReference type="Proteomes" id="UP001177140"/>
    </source>
</evidence>
<organism evidence="8 9">
    <name type="scientific">Papaver nudicaule</name>
    <name type="common">Iceland poppy</name>
    <dbReference type="NCBI Taxonomy" id="74823"/>
    <lineage>
        <taxon>Eukaryota</taxon>
        <taxon>Viridiplantae</taxon>
        <taxon>Streptophyta</taxon>
        <taxon>Embryophyta</taxon>
        <taxon>Tracheophyta</taxon>
        <taxon>Spermatophyta</taxon>
        <taxon>Magnoliopsida</taxon>
        <taxon>Ranunculales</taxon>
        <taxon>Papaveraceae</taxon>
        <taxon>Papaveroideae</taxon>
        <taxon>Papaver</taxon>
    </lineage>
</organism>
<feature type="domain" description="HTH myb-type" evidence="7">
    <location>
        <begin position="173"/>
        <end position="232"/>
    </location>
</feature>
<dbReference type="PANTHER" id="PTHR31312">
    <property type="entry name" value="TRANSCRIPTION ACTIVATOR GLK1"/>
    <property type="match status" value="1"/>
</dbReference>
<dbReference type="GO" id="GO:0000976">
    <property type="term" value="F:transcription cis-regulatory region binding"/>
    <property type="evidence" value="ECO:0007669"/>
    <property type="project" value="TreeGrafter"/>
</dbReference>
<evidence type="ECO:0000256" key="2">
    <source>
        <dbReference type="ARBA" id="ARBA00023015"/>
    </source>
</evidence>
<evidence type="ECO:0000256" key="5">
    <source>
        <dbReference type="ARBA" id="ARBA00023242"/>
    </source>
</evidence>
<accession>A0AA42B2P1</accession>
<dbReference type="Pfam" id="PF00249">
    <property type="entry name" value="Myb_DNA-binding"/>
    <property type="match status" value="1"/>
</dbReference>
<evidence type="ECO:0000313" key="8">
    <source>
        <dbReference type="EMBL" id="MCL7048181.1"/>
    </source>
</evidence>
<evidence type="ECO:0000256" key="6">
    <source>
        <dbReference type="SAM" id="MobiDB-lite"/>
    </source>
</evidence>
<dbReference type="PROSITE" id="PS51294">
    <property type="entry name" value="HTH_MYB"/>
    <property type="match status" value="1"/>
</dbReference>
<dbReference type="InterPro" id="IPR009057">
    <property type="entry name" value="Homeodomain-like_sf"/>
</dbReference>
<feature type="compositionally biased region" description="Pro residues" evidence="6">
    <location>
        <begin position="326"/>
        <end position="353"/>
    </location>
</feature>
<feature type="region of interest" description="Disordered" evidence="6">
    <location>
        <begin position="326"/>
        <end position="356"/>
    </location>
</feature>
<dbReference type="SUPFAM" id="SSF46689">
    <property type="entry name" value="Homeodomain-like"/>
    <property type="match status" value="1"/>
</dbReference>
<dbReference type="GO" id="GO:0005634">
    <property type="term" value="C:nucleus"/>
    <property type="evidence" value="ECO:0007669"/>
    <property type="project" value="UniProtKB-SubCell"/>
</dbReference>
<feature type="compositionally biased region" description="Low complexity" evidence="6">
    <location>
        <begin position="490"/>
        <end position="506"/>
    </location>
</feature>
<dbReference type="InterPro" id="IPR017930">
    <property type="entry name" value="Myb_dom"/>
</dbReference>
<keyword evidence="2" id="KW-0805">Transcription regulation</keyword>
<evidence type="ECO:0000259" key="7">
    <source>
        <dbReference type="PROSITE" id="PS51294"/>
    </source>
</evidence>
<dbReference type="Proteomes" id="UP001177140">
    <property type="component" value="Unassembled WGS sequence"/>
</dbReference>
<feature type="region of interest" description="Disordered" evidence="6">
    <location>
        <begin position="487"/>
        <end position="506"/>
    </location>
</feature>
<dbReference type="EMBL" id="JAJJMA010301643">
    <property type="protein sequence ID" value="MCL7048181.1"/>
    <property type="molecule type" value="Genomic_DNA"/>
</dbReference>
<dbReference type="InterPro" id="IPR001005">
    <property type="entry name" value="SANT/Myb"/>
</dbReference>
<gene>
    <name evidence="8" type="ORF">MKW94_018359</name>
</gene>
<keyword evidence="5" id="KW-0539">Nucleus</keyword>
<comment type="subcellular location">
    <subcellularLocation>
        <location evidence="1">Nucleus</location>
    </subcellularLocation>
</comment>
<dbReference type="GO" id="GO:0045893">
    <property type="term" value="P:positive regulation of DNA-templated transcription"/>
    <property type="evidence" value="ECO:0007669"/>
    <property type="project" value="InterPro"/>
</dbReference>
<dbReference type="Gene3D" id="1.10.10.60">
    <property type="entry name" value="Homeodomain-like"/>
    <property type="match status" value="1"/>
</dbReference>
<proteinExistence type="predicted"/>
<sequence>MLALAPLRNCNDERKGAEHHEMESSTFSIGMDGDFSTGNLLDDIDFDDLFVGMDYGDVLPDLELDPEILVEFSVSGSGEDSEFHNLSSSISTDQEFLFVDDDIKQNIGRTSEEDEDSGSGSGSCLSSRGDEIVSKRDDDLSSVKADNDNQSHKDSNKCRKSTSSSQSKGSSQGKRKVKVDWTPELHRRFVQAVEQLGMDKAVPSRILEIMGIDCLTRHNIASHLQKYRSHQKHLLAREAEAASWSQRRQLYGSGGAAARGNTNSKIRSENHHPHHNPWIAPTMGFPPPTPPNLIHPYRPLHVWGHPTVDPAAMHVWPKHLLHPSTPPPIPPTSHPRWPPPPPSLTPTSSPPDPSSYWHPNHHQRLVANNALTAGTPCYPHPQQLGTTRPISSAPLVPGIPPPAHATMYKVEHGIGGVPAQPSSSGFSSTTTDSGTHPPFDLLHPTKDKVDAAIGDVLTKPWLPLPLGLKPPSLDSVLVELQRQGIPEIPPTATASTSTSTPPSVGV</sequence>